<dbReference type="PIRSF" id="PIRSF038984">
    <property type="entry name" value="FAD_binding_protein"/>
    <property type="match status" value="1"/>
</dbReference>
<keyword evidence="2" id="KW-0560">Oxidoreductase</keyword>
<reference evidence="2 3" key="1">
    <citation type="submission" date="2016-02" db="EMBL/GenBank/DDBJ databases">
        <title>Genome sequence of Clostridium tepidiprofundi DSM 19306.</title>
        <authorList>
            <person name="Poehlein A."/>
            <person name="Daniel R."/>
        </authorList>
    </citation>
    <scope>NUCLEOTIDE SEQUENCE [LARGE SCALE GENOMIC DNA]</scope>
    <source>
        <strain evidence="2 3">DSM 19306</strain>
    </source>
</reference>
<dbReference type="STRING" id="1121338.CLTEP_08670"/>
<proteinExistence type="predicted"/>
<gene>
    <name evidence="2" type="primary">dadA</name>
    <name evidence="2" type="ORF">CLTEP_08670</name>
</gene>
<dbReference type="PANTHER" id="PTHR42842:SF3">
    <property type="entry name" value="FAD_NAD(P)-BINDING OXIDOREDUCTASE FAMILY PROTEIN"/>
    <property type="match status" value="1"/>
</dbReference>
<keyword evidence="3" id="KW-1185">Reference proteome</keyword>
<dbReference type="SUPFAM" id="SSF51905">
    <property type="entry name" value="FAD/NAD(P)-binding domain"/>
    <property type="match status" value="1"/>
</dbReference>
<dbReference type="AlphaFoldDB" id="A0A151B668"/>
<protein>
    <submittedName>
        <fullName evidence="2">D-amino acid dehydrogenase small subunit</fullName>
        <ecNumber evidence="2">1.4.99.6</ecNumber>
    </submittedName>
</protein>
<dbReference type="PANTHER" id="PTHR42842">
    <property type="entry name" value="FAD/NAD(P)-BINDING OXIDOREDUCTASE"/>
    <property type="match status" value="1"/>
</dbReference>
<dbReference type="RefSeq" id="WP_066823104.1">
    <property type="nucleotide sequence ID" value="NZ_LTBA01000005.1"/>
</dbReference>
<dbReference type="OrthoDB" id="9772594at2"/>
<dbReference type="Proteomes" id="UP000075531">
    <property type="component" value="Unassembled WGS sequence"/>
</dbReference>
<dbReference type="GO" id="GO:0016491">
    <property type="term" value="F:oxidoreductase activity"/>
    <property type="evidence" value="ECO:0007669"/>
    <property type="project" value="UniProtKB-KW"/>
</dbReference>
<feature type="domain" description="FAD-dependent protein C-terminal" evidence="1">
    <location>
        <begin position="281"/>
        <end position="478"/>
    </location>
</feature>
<name>A0A151B668_9CLOT</name>
<dbReference type="PATRIC" id="fig|1121338.3.peg.887"/>
<dbReference type="InterPro" id="IPR036188">
    <property type="entry name" value="FAD/NAD-bd_sf"/>
</dbReference>
<dbReference type="EMBL" id="LTBA01000005">
    <property type="protein sequence ID" value="KYH35242.1"/>
    <property type="molecule type" value="Genomic_DNA"/>
</dbReference>
<dbReference type="Gene3D" id="3.50.50.60">
    <property type="entry name" value="FAD/NAD(P)-binding domain"/>
    <property type="match status" value="2"/>
</dbReference>
<evidence type="ECO:0000259" key="1">
    <source>
        <dbReference type="Pfam" id="PF21688"/>
    </source>
</evidence>
<dbReference type="Pfam" id="PF21688">
    <property type="entry name" value="FAD-depend_C"/>
    <property type="match status" value="1"/>
</dbReference>
<sequence length="533" mass="59394">MTIKISNIILDINEPEEILKNKVAKKLNIKEKYIKEIKILKESIDARRKNAIKFNYAVGVECSDEDKIIKRCNDKDITIDKKKYIPEIQFGSKKLSTRPIVIGMGPAGMFAGLVLARNGYKPIIIERGQNVDDRTKTVESFWRTGKLDTESNVQFGEGGAGTFSDGKLMTRIKDYRCDYVLEELINAGAQSEIIYKAKPHIGTDVLKKVVKNIRETIISLGGEIRFNSKLEDIVVENSELKGIVVNGETIPCEALILAIGHSSRDTYEMLYKNNVFMVQKPFAIGVRVEHNQKMINKNQYGKFAEHPRLKAAEYKLTYTSKELNRSVYSFCMCPGGKVVAAASENGRLVVNGMSYSSRDGENANSAIVVSVGPDDFEGNSPLAGIEFQRRYEELAFKIAGGNYFAPVQLVHDFLNDSISNKIGSVKPTYMPGYEFCDLRMCLPEYVVKSLKEAFVKFDRKIEGFAGKDAIFTGIETRTSSPIRIQRDDNMQSVSVMGLYTAGEGAGYAGGIVSAAVDGIKVAESIIKEWNYLK</sequence>
<organism evidence="2 3">
    <name type="scientific">Clostridium tepidiprofundi DSM 19306</name>
    <dbReference type="NCBI Taxonomy" id="1121338"/>
    <lineage>
        <taxon>Bacteria</taxon>
        <taxon>Bacillati</taxon>
        <taxon>Bacillota</taxon>
        <taxon>Clostridia</taxon>
        <taxon>Eubacteriales</taxon>
        <taxon>Clostridiaceae</taxon>
        <taxon>Clostridium</taxon>
    </lineage>
</organism>
<comment type="caution">
    <text evidence="2">The sequence shown here is derived from an EMBL/GenBank/DDBJ whole genome shotgun (WGS) entry which is preliminary data.</text>
</comment>
<dbReference type="InterPro" id="IPR028348">
    <property type="entry name" value="FAD-binding_protein"/>
</dbReference>
<accession>A0A151B668</accession>
<dbReference type="Gene3D" id="3.30.70.2700">
    <property type="match status" value="1"/>
</dbReference>
<evidence type="ECO:0000313" key="2">
    <source>
        <dbReference type="EMBL" id="KYH35242.1"/>
    </source>
</evidence>
<dbReference type="EC" id="1.4.99.6" evidence="2"/>
<dbReference type="InterPro" id="IPR049516">
    <property type="entry name" value="FAD-depend_C"/>
</dbReference>
<evidence type="ECO:0000313" key="3">
    <source>
        <dbReference type="Proteomes" id="UP000075531"/>
    </source>
</evidence>